<sequence length="82" mass="9473">MAVWDFIQIVFTAVVIIWIVITSKGKADRRTKELIWIIIGLVVVGNIAGYIIASERSQWAIAYNYSFAFFQLVILWSFARNF</sequence>
<dbReference type="Proteomes" id="UP000552935">
    <property type="component" value="Unassembled WGS sequence"/>
</dbReference>
<protein>
    <submittedName>
        <fullName evidence="2">Uncharacterized protein</fullName>
    </submittedName>
</protein>
<evidence type="ECO:0000313" key="7">
    <source>
        <dbReference type="Proteomes" id="UP000552935"/>
    </source>
</evidence>
<dbReference type="EMBL" id="JACCKI010000003">
    <property type="protein sequence ID" value="NZA04697.1"/>
    <property type="molecule type" value="Genomic_DNA"/>
</dbReference>
<dbReference type="EMBL" id="SSHM01000001">
    <property type="protein sequence ID" value="THC81131.1"/>
    <property type="molecule type" value="Genomic_DNA"/>
</dbReference>
<dbReference type="Proteomes" id="UP000234212">
    <property type="component" value="Unassembled WGS sequence"/>
</dbReference>
<evidence type="ECO:0000313" key="3">
    <source>
        <dbReference type="EMBL" id="PLA55737.1"/>
    </source>
</evidence>
<comment type="caution">
    <text evidence="2">The sequence shown here is derived from an EMBL/GenBank/DDBJ whole genome shotgun (WGS) entry which is preliminary data.</text>
</comment>
<evidence type="ECO:0000313" key="4">
    <source>
        <dbReference type="EMBL" id="THC81131.1"/>
    </source>
</evidence>
<evidence type="ECO:0000256" key="1">
    <source>
        <dbReference type="SAM" id="Phobius"/>
    </source>
</evidence>
<keyword evidence="1" id="KW-0812">Transmembrane</keyword>
<dbReference type="GeneID" id="69831036"/>
<dbReference type="AlphaFoldDB" id="A0A249DB60"/>
<dbReference type="EMBL" id="PKJX01000007">
    <property type="protein sequence ID" value="PLA55737.1"/>
    <property type="molecule type" value="Genomic_DNA"/>
</dbReference>
<accession>A0A249DB60</accession>
<gene>
    <name evidence="3" type="ORF">CYJ91_11990</name>
    <name evidence="4" type="ORF">E6L36_12630</name>
    <name evidence="2" type="ORF">H0N82_06155</name>
</gene>
<keyword evidence="1" id="KW-1133">Transmembrane helix</keyword>
<dbReference type="Proteomes" id="UP000307517">
    <property type="component" value="Unassembled WGS sequence"/>
</dbReference>
<organism evidence="2 7">
    <name type="scientific">Lacticaseibacillus rhamnosus</name>
    <name type="common">Lactobacillus rhamnosus</name>
    <dbReference type="NCBI Taxonomy" id="47715"/>
    <lineage>
        <taxon>Bacteria</taxon>
        <taxon>Bacillati</taxon>
        <taxon>Bacillota</taxon>
        <taxon>Bacilli</taxon>
        <taxon>Lactobacillales</taxon>
        <taxon>Lactobacillaceae</taxon>
        <taxon>Lacticaseibacillus</taxon>
    </lineage>
</organism>
<reference evidence="2 7" key="3">
    <citation type="submission" date="2020-07" db="EMBL/GenBank/DDBJ databases">
        <title>Organ Donor 1.</title>
        <authorList>
            <person name="Marsh A.J."/>
            <person name="Azcarate-Peril M.A."/>
        </authorList>
    </citation>
    <scope>NUCLEOTIDE SEQUENCE [LARGE SCALE GENOMIC DNA]</scope>
    <source>
        <strain evidence="2 7">AMC0712</strain>
    </source>
</reference>
<reference evidence="4 6" key="2">
    <citation type="submission" date="2019-04" db="EMBL/GenBank/DDBJ databases">
        <title>Genome Announcement to Ensure Probiotic Safety of Lactobacillus rhamnosus UBLR-58.</title>
        <authorList>
            <person name="Sulthana A."/>
            <person name="Lakshmi S.G."/>
            <person name="Madempudi R.S."/>
        </authorList>
    </citation>
    <scope>NUCLEOTIDE SEQUENCE [LARGE SCALE GENOMIC DNA]</scope>
    <source>
        <strain evidence="4 6">UBLR-58</strain>
    </source>
</reference>
<feature type="transmembrane region" description="Helical" evidence="1">
    <location>
        <begin position="6"/>
        <end position="22"/>
    </location>
</feature>
<dbReference type="RefSeq" id="WP_005691639.1">
    <property type="nucleotide sequence ID" value="NZ_CABFNI010000015.1"/>
</dbReference>
<keyword evidence="1" id="KW-0472">Membrane</keyword>
<feature type="transmembrane region" description="Helical" evidence="1">
    <location>
        <begin position="59"/>
        <end position="79"/>
    </location>
</feature>
<name>A0A249DB60_LACRH</name>
<feature type="transmembrane region" description="Helical" evidence="1">
    <location>
        <begin position="34"/>
        <end position="53"/>
    </location>
</feature>
<evidence type="ECO:0000313" key="2">
    <source>
        <dbReference type="EMBL" id="NZA04697.1"/>
    </source>
</evidence>
<reference evidence="3 5" key="1">
    <citation type="submission" date="2017-12" db="EMBL/GenBank/DDBJ databases">
        <title>Phylogenetic diversity of female urinary microbiome.</title>
        <authorList>
            <person name="Thomas-White K."/>
            <person name="Wolfe A.J."/>
        </authorList>
    </citation>
    <scope>NUCLEOTIDE SEQUENCE [LARGE SCALE GENOMIC DNA]</scope>
    <source>
        <strain evidence="3 5">UMB0004</strain>
    </source>
</reference>
<evidence type="ECO:0000313" key="5">
    <source>
        <dbReference type="Proteomes" id="UP000234212"/>
    </source>
</evidence>
<evidence type="ECO:0000313" key="6">
    <source>
        <dbReference type="Proteomes" id="UP000307517"/>
    </source>
</evidence>
<proteinExistence type="predicted"/>